<organism evidence="2 3">
    <name type="scientific">Trifolium medium</name>
    <dbReference type="NCBI Taxonomy" id="97028"/>
    <lineage>
        <taxon>Eukaryota</taxon>
        <taxon>Viridiplantae</taxon>
        <taxon>Streptophyta</taxon>
        <taxon>Embryophyta</taxon>
        <taxon>Tracheophyta</taxon>
        <taxon>Spermatophyta</taxon>
        <taxon>Magnoliopsida</taxon>
        <taxon>eudicotyledons</taxon>
        <taxon>Gunneridae</taxon>
        <taxon>Pentapetalae</taxon>
        <taxon>rosids</taxon>
        <taxon>fabids</taxon>
        <taxon>Fabales</taxon>
        <taxon>Fabaceae</taxon>
        <taxon>Papilionoideae</taxon>
        <taxon>50 kb inversion clade</taxon>
        <taxon>NPAAA clade</taxon>
        <taxon>Hologalegina</taxon>
        <taxon>IRL clade</taxon>
        <taxon>Trifolieae</taxon>
        <taxon>Trifolium</taxon>
    </lineage>
</organism>
<dbReference type="AlphaFoldDB" id="A0A392NMC1"/>
<evidence type="ECO:0000313" key="2">
    <source>
        <dbReference type="EMBL" id="MCI00963.1"/>
    </source>
</evidence>
<keyword evidence="2" id="KW-0863">Zinc-finger</keyword>
<evidence type="ECO:0000313" key="3">
    <source>
        <dbReference type="Proteomes" id="UP000265520"/>
    </source>
</evidence>
<feature type="compositionally biased region" description="Polar residues" evidence="1">
    <location>
        <begin position="92"/>
        <end position="103"/>
    </location>
</feature>
<accession>A0A392NMC1</accession>
<dbReference type="GO" id="GO:0008270">
    <property type="term" value="F:zinc ion binding"/>
    <property type="evidence" value="ECO:0007669"/>
    <property type="project" value="UniProtKB-KW"/>
</dbReference>
<feature type="compositionally biased region" description="Basic and acidic residues" evidence="1">
    <location>
        <begin position="17"/>
        <end position="28"/>
    </location>
</feature>
<feature type="region of interest" description="Disordered" evidence="1">
    <location>
        <begin position="15"/>
        <end position="55"/>
    </location>
</feature>
<dbReference type="EMBL" id="LXQA010044819">
    <property type="protein sequence ID" value="MCI00963.1"/>
    <property type="molecule type" value="Genomic_DNA"/>
</dbReference>
<dbReference type="Proteomes" id="UP000265520">
    <property type="component" value="Unassembled WGS sequence"/>
</dbReference>
<keyword evidence="2" id="KW-0479">Metal-binding</keyword>
<feature type="region of interest" description="Disordered" evidence="1">
    <location>
        <begin position="83"/>
        <end position="103"/>
    </location>
</feature>
<protein>
    <submittedName>
        <fullName evidence="2">Zinc-finger of monoamine-oxidase A repressor R1</fullName>
    </submittedName>
</protein>
<evidence type="ECO:0000256" key="1">
    <source>
        <dbReference type="SAM" id="MobiDB-lite"/>
    </source>
</evidence>
<name>A0A392NMC1_9FABA</name>
<reference evidence="2 3" key="1">
    <citation type="journal article" date="2018" name="Front. Plant Sci.">
        <title>Red Clover (Trifolium pratense) and Zigzag Clover (T. medium) - A Picture of Genomic Similarities and Differences.</title>
        <authorList>
            <person name="Dluhosova J."/>
            <person name="Istvanek J."/>
            <person name="Nedelnik J."/>
            <person name="Repkova J."/>
        </authorList>
    </citation>
    <scope>NUCLEOTIDE SEQUENCE [LARGE SCALE GENOMIC DNA]</scope>
    <source>
        <strain evidence="3">cv. 10/8</strain>
        <tissue evidence="2">Leaf</tissue>
    </source>
</reference>
<sequence length="136" mass="15103">TSRLGYKSVAHYLIQTRRSDTDVEKNDDGPNPVSVKRSPLSDEDDKSHEVNETKLGFMQPIAETVAKRSLTCPDEQLVKLEKVEGLDPDKSLASSTKPSPNEQYQLVKLEKVEVLDTPISHLLLPSNQAQMSNSSL</sequence>
<feature type="non-terminal residue" evidence="2">
    <location>
        <position position="1"/>
    </location>
</feature>
<comment type="caution">
    <text evidence="2">The sequence shown here is derived from an EMBL/GenBank/DDBJ whole genome shotgun (WGS) entry which is preliminary data.</text>
</comment>
<proteinExistence type="predicted"/>
<keyword evidence="2" id="KW-0862">Zinc</keyword>
<keyword evidence="3" id="KW-1185">Reference proteome</keyword>